<evidence type="ECO:0000256" key="1">
    <source>
        <dbReference type="SAM" id="SignalP"/>
    </source>
</evidence>
<dbReference type="RefSeq" id="WP_336434256.1">
    <property type="nucleotide sequence ID" value="NZ_JBAWKS010000001.1"/>
</dbReference>
<keyword evidence="3" id="KW-1185">Reference proteome</keyword>
<comment type="caution">
    <text evidence="2">The sequence shown here is derived from an EMBL/GenBank/DDBJ whole genome shotgun (WGS) entry which is preliminary data.</text>
</comment>
<sequence length="201" mass="22235">MKKTILFLTLAGLSQFTYAAEEAEQPSPSPIKFGLYAGLTYGGDEVGKLYYEDDSTERVKAGGLYTVGASLSANVWQQVDVQVNLGYHADSASASNGDMTFSRVVFEAIPYYRLNESVSLGLGLTLHSNVEFDSDFTEDATFESATGVVLSGKYALANTNSEFEFRFVSQEYTLEKVGNFNVIQDYTLDAKHLGVYYHYMF</sequence>
<keyword evidence="1" id="KW-0732">Signal</keyword>
<dbReference type="EMBL" id="JBAWKS010000001">
    <property type="protein sequence ID" value="MEI4548206.1"/>
    <property type="molecule type" value="Genomic_DNA"/>
</dbReference>
<organism evidence="2 3">
    <name type="scientific">Pseudoalteromonas spongiae</name>
    <dbReference type="NCBI Taxonomy" id="298657"/>
    <lineage>
        <taxon>Bacteria</taxon>
        <taxon>Pseudomonadati</taxon>
        <taxon>Pseudomonadota</taxon>
        <taxon>Gammaproteobacteria</taxon>
        <taxon>Alteromonadales</taxon>
        <taxon>Pseudoalteromonadaceae</taxon>
        <taxon>Pseudoalteromonas</taxon>
    </lineage>
</organism>
<protein>
    <recommendedName>
        <fullName evidence="4">Outer membrane protein beta-barrel domain-containing protein</fullName>
    </recommendedName>
</protein>
<evidence type="ECO:0000313" key="3">
    <source>
        <dbReference type="Proteomes" id="UP001382455"/>
    </source>
</evidence>
<feature type="chain" id="PRO_5046355643" description="Outer membrane protein beta-barrel domain-containing protein" evidence="1">
    <location>
        <begin position="20"/>
        <end position="201"/>
    </location>
</feature>
<name>A0ABU8EML1_9GAMM</name>
<accession>A0ABU8EML1</accession>
<reference evidence="2 3" key="1">
    <citation type="submission" date="2023-12" db="EMBL/GenBank/DDBJ databases">
        <title>Friends and Foes: Symbiotic and Algicidal bacterial influence on Karenia brevis blooms.</title>
        <authorList>
            <person name="Fei C."/>
            <person name="Mohamed A.R."/>
            <person name="Booker A."/>
            <person name="Arshad M."/>
            <person name="Klass S."/>
            <person name="Ahn S."/>
            <person name="Gilbert P.M."/>
            <person name="Heil C.A."/>
            <person name="Martinez J.M."/>
            <person name="Amin S.A."/>
        </authorList>
    </citation>
    <scope>NUCLEOTIDE SEQUENCE [LARGE SCALE GENOMIC DNA]</scope>
    <source>
        <strain evidence="2 3">CE15</strain>
    </source>
</reference>
<gene>
    <name evidence="2" type="ORF">WAE96_00555</name>
</gene>
<feature type="signal peptide" evidence="1">
    <location>
        <begin position="1"/>
        <end position="19"/>
    </location>
</feature>
<evidence type="ECO:0008006" key="4">
    <source>
        <dbReference type="Google" id="ProtNLM"/>
    </source>
</evidence>
<proteinExistence type="predicted"/>
<dbReference type="Proteomes" id="UP001382455">
    <property type="component" value="Unassembled WGS sequence"/>
</dbReference>
<evidence type="ECO:0000313" key="2">
    <source>
        <dbReference type="EMBL" id="MEI4548206.1"/>
    </source>
</evidence>